<protein>
    <submittedName>
        <fullName evidence="1">Uncharacterized protein</fullName>
    </submittedName>
</protein>
<evidence type="ECO:0000313" key="2">
    <source>
        <dbReference type="Proteomes" id="UP001228376"/>
    </source>
</evidence>
<keyword evidence="2" id="KW-1185">Reference proteome</keyword>
<dbReference type="EMBL" id="JAROCA020000001">
    <property type="protein sequence ID" value="MDY0404985.1"/>
    <property type="molecule type" value="Genomic_DNA"/>
</dbReference>
<name>A0ABU5CF84_9BACI</name>
<reference evidence="1 2" key="1">
    <citation type="submission" date="2023-10" db="EMBL/GenBank/DDBJ databases">
        <title>179-bfca-hs.</title>
        <authorList>
            <person name="Miliotis G."/>
            <person name="Sengupta P."/>
            <person name="Hameed A."/>
            <person name="Chuvochina M."/>
            <person name="Mcdonagh F."/>
            <person name="Simpson A.C."/>
            <person name="Singh N.K."/>
            <person name="Rekha P.D."/>
            <person name="Raman K."/>
            <person name="Hugenholtz P."/>
            <person name="Venkateswaran K."/>
        </authorList>
    </citation>
    <scope>NUCLEOTIDE SEQUENCE [LARGE SCALE GENOMIC DNA]</scope>
    <source>
        <strain evidence="1 2">179-BFC-A-HS</strain>
    </source>
</reference>
<dbReference type="Proteomes" id="UP001228376">
    <property type="component" value="Unassembled WGS sequence"/>
</dbReference>
<organism evidence="1 2">
    <name type="scientific">Tigheibacillus jepli</name>
    <dbReference type="NCBI Taxonomy" id="3035914"/>
    <lineage>
        <taxon>Bacteria</taxon>
        <taxon>Bacillati</taxon>
        <taxon>Bacillota</taxon>
        <taxon>Bacilli</taxon>
        <taxon>Bacillales</taxon>
        <taxon>Bacillaceae</taxon>
        <taxon>Tigheibacillus</taxon>
    </lineage>
</organism>
<proteinExistence type="predicted"/>
<dbReference type="RefSeq" id="WP_320384378.1">
    <property type="nucleotide sequence ID" value="NZ_JAROCA020000001.1"/>
</dbReference>
<accession>A0ABU5CF84</accession>
<sequence>MDRNSSLNMAPSPRVDTFLTMKQNYGLGEENGDFQIVNVPLDLVNDTDVNDTNGQKTSVV</sequence>
<gene>
    <name evidence="1" type="ORF">P5G51_005835</name>
</gene>
<comment type="caution">
    <text evidence="1">The sequence shown here is derived from an EMBL/GenBank/DDBJ whole genome shotgun (WGS) entry which is preliminary data.</text>
</comment>
<evidence type="ECO:0000313" key="1">
    <source>
        <dbReference type="EMBL" id="MDY0404985.1"/>
    </source>
</evidence>